<evidence type="ECO:0000313" key="11">
    <source>
        <dbReference type="EMBL" id="AFB32620.1"/>
    </source>
</evidence>
<sequence>AANREIEELKSAEEQALKKAEMAEAAKRAVESELRRWREREQQKRAVTVASAQSLTNSGNLDSITYRVGQNKSIYSESLAEVLNLKIPSSEPLMAEQSIDGYVSLKKKKPLIPKIGRIFS</sequence>
<evidence type="ECO:0000313" key="8">
    <source>
        <dbReference type="EMBL" id="AFB32617.1"/>
    </source>
</evidence>
<feature type="coiled-coil region" evidence="2">
    <location>
        <begin position="3"/>
        <end position="40"/>
    </location>
</feature>
<dbReference type="GO" id="GO:0005829">
    <property type="term" value="C:cytosol"/>
    <property type="evidence" value="ECO:0007669"/>
    <property type="project" value="TreeGrafter"/>
</dbReference>
<name>K7NYX8_PINCE</name>
<dbReference type="GO" id="GO:0009904">
    <property type="term" value="P:chloroplast accumulation movement"/>
    <property type="evidence" value="ECO:0007669"/>
    <property type="project" value="TreeGrafter"/>
</dbReference>
<protein>
    <submittedName>
        <fullName evidence="5">Uncharacterized protein</fullName>
    </submittedName>
</protein>
<dbReference type="EMBL" id="JQ440895">
    <property type="protein sequence ID" value="AFB32614.1"/>
    <property type="molecule type" value="Genomic_DNA"/>
</dbReference>
<evidence type="ECO:0000313" key="6">
    <source>
        <dbReference type="EMBL" id="AFB32615.1"/>
    </source>
</evidence>
<dbReference type="PANTHER" id="PTHR32054">
    <property type="entry name" value="HEAVY CHAIN, PUTATIVE, EXPRESSED-RELATED-RELATED"/>
    <property type="match status" value="1"/>
</dbReference>
<dbReference type="EMBL" id="JQ440898">
    <property type="protein sequence ID" value="AFB32617.1"/>
    <property type="molecule type" value="Genomic_DNA"/>
</dbReference>
<dbReference type="EMBL" id="JQ440897">
    <property type="protein sequence ID" value="AFB32616.1"/>
    <property type="molecule type" value="Genomic_DNA"/>
</dbReference>
<reference evidence="5" key="1">
    <citation type="journal article" date="2012" name="Evol. Appl.">
        <title>Contrasting patterns of nucleotide diversity for four conifers of Alpine European forests.</title>
        <authorList>
            <person name="Mosca E."/>
            <person name="Eckert A.J."/>
            <person name="Liechty J.D."/>
            <person name="Wegrzyn J.L."/>
            <person name="La Porta N."/>
            <person name="Vendramin G.G."/>
            <person name="Neale D.B."/>
        </authorList>
    </citation>
    <scope>NUCLEOTIDE SEQUENCE</scope>
    <source>
        <strain evidence="3">AcesapD01</strain>
        <strain evidence="4">AcesapD03</strain>
        <strain evidence="5">AcesapD04</strain>
        <strain evidence="6">AcesapD05</strain>
        <strain evidence="7">AcesapD06</strain>
        <strain evidence="8">AcesapD07</strain>
        <strain evidence="9">AcesapD08</strain>
        <strain evidence="10">AcesapD11</strain>
        <strain evidence="11">AcesapD12</strain>
        <tissue evidence="5">Megagametophyte</tissue>
    </source>
</reference>
<evidence type="ECO:0000313" key="4">
    <source>
        <dbReference type="EMBL" id="AFB32613.1"/>
    </source>
</evidence>
<evidence type="ECO:0000256" key="2">
    <source>
        <dbReference type="SAM" id="Coils"/>
    </source>
</evidence>
<dbReference type="PANTHER" id="PTHR32054:SF3">
    <property type="entry name" value="HEAVY CHAIN, PUTATIVE, EXPRESSED-RELATED"/>
    <property type="match status" value="1"/>
</dbReference>
<dbReference type="EMBL" id="JQ440896">
    <property type="protein sequence ID" value="AFB32615.1"/>
    <property type="molecule type" value="Genomic_DNA"/>
</dbReference>
<evidence type="ECO:0000313" key="5">
    <source>
        <dbReference type="EMBL" id="AFB32614.1"/>
    </source>
</evidence>
<dbReference type="EMBL" id="JQ440901">
    <property type="protein sequence ID" value="AFB32620.1"/>
    <property type="molecule type" value="Genomic_DNA"/>
</dbReference>
<organism evidence="5">
    <name type="scientific">Pinus cembra</name>
    <name type="common">Swiss stone pine</name>
    <dbReference type="NCBI Taxonomy" id="58041"/>
    <lineage>
        <taxon>Eukaryota</taxon>
        <taxon>Viridiplantae</taxon>
        <taxon>Streptophyta</taxon>
        <taxon>Embryophyta</taxon>
        <taxon>Tracheophyta</taxon>
        <taxon>Spermatophyta</taxon>
        <taxon>Pinopsida</taxon>
        <taxon>Pinidae</taxon>
        <taxon>Conifers I</taxon>
        <taxon>Pinales</taxon>
        <taxon>Pinaceae</taxon>
        <taxon>Pinus</taxon>
        <taxon>Pinus subgen. Strobus</taxon>
    </lineage>
</organism>
<feature type="non-terminal residue" evidence="5">
    <location>
        <position position="120"/>
    </location>
</feature>
<gene>
    <name evidence="5" type="ORF">0_15762_01</name>
</gene>
<feature type="non-terminal residue" evidence="5">
    <location>
        <position position="1"/>
    </location>
</feature>
<evidence type="ECO:0000313" key="10">
    <source>
        <dbReference type="EMBL" id="AFB32619.1"/>
    </source>
</evidence>
<comment type="similarity">
    <text evidence="1">Belongs to the WEB family.</text>
</comment>
<dbReference type="GO" id="GO:0009903">
    <property type="term" value="P:chloroplast avoidance movement"/>
    <property type="evidence" value="ECO:0007669"/>
    <property type="project" value="TreeGrafter"/>
</dbReference>
<evidence type="ECO:0000256" key="1">
    <source>
        <dbReference type="ARBA" id="ARBA00005485"/>
    </source>
</evidence>
<dbReference type="EMBL" id="JQ440899">
    <property type="protein sequence ID" value="AFB32618.1"/>
    <property type="molecule type" value="Genomic_DNA"/>
</dbReference>
<dbReference type="AlphaFoldDB" id="K7NYX8"/>
<evidence type="ECO:0000313" key="9">
    <source>
        <dbReference type="EMBL" id="AFB32618.1"/>
    </source>
</evidence>
<proteinExistence type="inferred from homology"/>
<dbReference type="EMBL" id="JQ440893">
    <property type="protein sequence ID" value="AFB32612.1"/>
    <property type="molecule type" value="Genomic_DNA"/>
</dbReference>
<keyword evidence="2" id="KW-0175">Coiled coil</keyword>
<accession>K7NYX8</accession>
<dbReference type="EMBL" id="JQ440894">
    <property type="protein sequence ID" value="AFB32613.1"/>
    <property type="molecule type" value="Genomic_DNA"/>
</dbReference>
<dbReference type="EMBL" id="JQ440900">
    <property type="protein sequence ID" value="AFB32619.1"/>
    <property type="molecule type" value="Genomic_DNA"/>
</dbReference>
<evidence type="ECO:0000313" key="3">
    <source>
        <dbReference type="EMBL" id="AFB32612.1"/>
    </source>
</evidence>
<evidence type="ECO:0000313" key="7">
    <source>
        <dbReference type="EMBL" id="AFB32616.1"/>
    </source>
</evidence>